<dbReference type="AlphaFoldDB" id="A0A1M4ZUG3"/>
<feature type="domain" description="Letm1 RBD" evidence="1">
    <location>
        <begin position="343"/>
        <end position="395"/>
    </location>
</feature>
<dbReference type="Proteomes" id="UP000184147">
    <property type="component" value="Unassembled WGS sequence"/>
</dbReference>
<dbReference type="Pfam" id="PF07766">
    <property type="entry name" value="LETM1_RBD"/>
    <property type="match status" value="1"/>
</dbReference>
<proteinExistence type="predicted"/>
<keyword evidence="3" id="KW-1185">Reference proteome</keyword>
<gene>
    <name evidence="2" type="ORF">SAMN05444377_10519</name>
</gene>
<protein>
    <submittedName>
        <fullName evidence="2">LETM1-like protein</fullName>
    </submittedName>
</protein>
<dbReference type="STRING" id="1124188.SAMN05444377_10519"/>
<organism evidence="2 3">
    <name type="scientific">Flavobacterium fontis</name>
    <dbReference type="NCBI Taxonomy" id="1124188"/>
    <lineage>
        <taxon>Bacteria</taxon>
        <taxon>Pseudomonadati</taxon>
        <taxon>Bacteroidota</taxon>
        <taxon>Flavobacteriia</taxon>
        <taxon>Flavobacteriales</taxon>
        <taxon>Flavobacteriaceae</taxon>
        <taxon>Flavobacterium</taxon>
    </lineage>
</organism>
<dbReference type="InterPro" id="IPR033122">
    <property type="entry name" value="LETM1-like_RBD"/>
</dbReference>
<dbReference type="EMBL" id="FQVQ01000005">
    <property type="protein sequence ID" value="SHF21412.1"/>
    <property type="molecule type" value="Genomic_DNA"/>
</dbReference>
<dbReference type="RefSeq" id="WP_073362490.1">
    <property type="nucleotide sequence ID" value="NZ_FQVQ01000005.1"/>
</dbReference>
<accession>A0A1M4ZUG3</accession>
<dbReference type="GO" id="GO:0043022">
    <property type="term" value="F:ribosome binding"/>
    <property type="evidence" value="ECO:0007669"/>
    <property type="project" value="InterPro"/>
</dbReference>
<sequence length="398" mass="46238">MINPSVHGWIEKYFVEVALPHLRDNLTAENWYEELRDTGFIYGHTLQLPGIPPETNNLWSVEERSKIALLYALFAVYQFTTTQQDRLDFTQKASAFYQEMSPVGIGQLWKNLLPATPAQKLESFIDGRVQTNKDIFRKNFSHIVTNALLFVDVLAFRHFLLKGSIPEKYLKRIEETLMGLVSLALRFKGEKTVHDDLLIKLFDASVRYTKFSKINITGIQQLPFEAFKDPLESYYFLDMAALALWNDGKIENEEKYFVYALGEHLQVDDTFTETALAFTHRFISTHRSEMHYFNYSHPVKHFYDQTAQSVIFLIKRNKKRLTKEIRESKELMQLLAQSTQRDLDAEEKKKIKKQLLDVCKTIPSLTIFLLPGGSLLLPLLIKFIPQLLPSAFNENLED</sequence>
<reference evidence="2 3" key="1">
    <citation type="submission" date="2016-11" db="EMBL/GenBank/DDBJ databases">
        <authorList>
            <person name="Jaros S."/>
            <person name="Januszkiewicz K."/>
            <person name="Wedrychowicz H."/>
        </authorList>
    </citation>
    <scope>NUCLEOTIDE SEQUENCE [LARGE SCALE GENOMIC DNA]</scope>
    <source>
        <strain evidence="2 3">DSM 25660</strain>
    </source>
</reference>
<name>A0A1M4ZUG3_9FLAO</name>
<dbReference type="OrthoDB" id="1421172at2"/>
<evidence type="ECO:0000313" key="2">
    <source>
        <dbReference type="EMBL" id="SHF21412.1"/>
    </source>
</evidence>
<evidence type="ECO:0000259" key="1">
    <source>
        <dbReference type="Pfam" id="PF07766"/>
    </source>
</evidence>
<evidence type="ECO:0000313" key="3">
    <source>
        <dbReference type="Proteomes" id="UP000184147"/>
    </source>
</evidence>
<dbReference type="NCBIfam" id="NF040639">
    <property type="entry name" value="LETM1_rel_film"/>
    <property type="match status" value="1"/>
</dbReference>